<organism evidence="1 2">
    <name type="scientific">Tectimicrobiota bacterium</name>
    <dbReference type="NCBI Taxonomy" id="2528274"/>
    <lineage>
        <taxon>Bacteria</taxon>
        <taxon>Pseudomonadati</taxon>
        <taxon>Nitrospinota/Tectimicrobiota group</taxon>
        <taxon>Candidatus Tectimicrobiota</taxon>
    </lineage>
</organism>
<evidence type="ECO:0000313" key="1">
    <source>
        <dbReference type="EMBL" id="MBI4596709.1"/>
    </source>
</evidence>
<protein>
    <submittedName>
        <fullName evidence="1">Uncharacterized protein</fullName>
    </submittedName>
</protein>
<reference evidence="1" key="1">
    <citation type="submission" date="2020-07" db="EMBL/GenBank/DDBJ databases">
        <title>Huge and variable diversity of episymbiotic CPR bacteria and DPANN archaea in groundwater ecosystems.</title>
        <authorList>
            <person name="He C.Y."/>
            <person name="Keren R."/>
            <person name="Whittaker M."/>
            <person name="Farag I.F."/>
            <person name="Doudna J."/>
            <person name="Cate J.H.D."/>
            <person name="Banfield J.F."/>
        </authorList>
    </citation>
    <scope>NUCLEOTIDE SEQUENCE</scope>
    <source>
        <strain evidence="1">NC_groundwater_1482_Ag_S-0.65um_47_24</strain>
    </source>
</reference>
<sequence>MNIKRIITKHAVAGSRKARFFHDKAADFVFLREERKSNRPVLNNLIAHKFVQFFSYKKDLDKKIITSPLSSKNLRKQVKTWRKK</sequence>
<dbReference type="AlphaFoldDB" id="A0A933GPZ8"/>
<dbReference type="Proteomes" id="UP000772181">
    <property type="component" value="Unassembled WGS sequence"/>
</dbReference>
<comment type="caution">
    <text evidence="1">The sequence shown here is derived from an EMBL/GenBank/DDBJ whole genome shotgun (WGS) entry which is preliminary data.</text>
</comment>
<evidence type="ECO:0000313" key="2">
    <source>
        <dbReference type="Proteomes" id="UP000772181"/>
    </source>
</evidence>
<dbReference type="EMBL" id="JACQWF010000434">
    <property type="protein sequence ID" value="MBI4596709.1"/>
    <property type="molecule type" value="Genomic_DNA"/>
</dbReference>
<accession>A0A933GPZ8</accession>
<proteinExistence type="predicted"/>
<name>A0A933GPZ8_UNCTE</name>
<gene>
    <name evidence="1" type="ORF">HY730_10115</name>
</gene>